<gene>
    <name evidence="7" type="primary">LOC120283718</name>
</gene>
<dbReference type="InterPro" id="IPR025756">
    <property type="entry name" value="Myb_CC_LHEQLE"/>
</dbReference>
<keyword evidence="4" id="KW-0539">Nucleus</keyword>
<proteinExistence type="predicted"/>
<evidence type="ECO:0000256" key="4">
    <source>
        <dbReference type="ARBA" id="ARBA00023242"/>
    </source>
</evidence>
<dbReference type="Pfam" id="PF14379">
    <property type="entry name" value="Myb_CC_LHEQLE"/>
    <property type="match status" value="1"/>
</dbReference>
<keyword evidence="1" id="KW-0805">Transcription regulation</keyword>
<dbReference type="InterPro" id="IPR046955">
    <property type="entry name" value="PHR1-like"/>
</dbReference>
<name>A0AB40D7Q7_DIOCR</name>
<sequence length="297" mass="34392">MYVFLCLCLCLFFVVGLSFFLSFFLSFSHTHIHRLRIKAKKERRGKPARKQYIYFQEMQSQVSSTTTNSNLLSVDAKPRLKWTRELHERFVHAVSQLGGVEKATPKSVMRMMGVPGLTLYHLKSHLQKYRLSKIRDHDSKKQEICELDDACKQQSMNETVLRIQMEVQRKLQEQIEVQKHLQIRIEAQGKYLQAVLRKAQETLASYASNSMGVEEAKAEITELVCAVDSECLSSGFMVTKRETRQQHGDCSIDSCLTTCEKTEGNNEEFGETNPDCRKVCDQEEQRFQEKQEFDLNS</sequence>
<evidence type="ECO:0000313" key="6">
    <source>
        <dbReference type="Proteomes" id="UP001515500"/>
    </source>
</evidence>
<dbReference type="Pfam" id="PF00249">
    <property type="entry name" value="Myb_DNA-binding"/>
    <property type="match status" value="1"/>
</dbReference>
<dbReference type="SUPFAM" id="SSF46689">
    <property type="entry name" value="Homeodomain-like"/>
    <property type="match status" value="1"/>
</dbReference>
<dbReference type="PROSITE" id="PS51294">
    <property type="entry name" value="HTH_MYB"/>
    <property type="match status" value="1"/>
</dbReference>
<dbReference type="InterPro" id="IPR006447">
    <property type="entry name" value="Myb_dom_plants"/>
</dbReference>
<dbReference type="InterPro" id="IPR001005">
    <property type="entry name" value="SANT/Myb"/>
</dbReference>
<dbReference type="NCBIfam" id="TIGR01557">
    <property type="entry name" value="myb_SHAQKYF"/>
    <property type="match status" value="1"/>
</dbReference>
<organism evidence="6 7">
    <name type="scientific">Dioscorea cayennensis subsp. rotundata</name>
    <name type="common">White Guinea yam</name>
    <name type="synonym">Dioscorea rotundata</name>
    <dbReference type="NCBI Taxonomy" id="55577"/>
    <lineage>
        <taxon>Eukaryota</taxon>
        <taxon>Viridiplantae</taxon>
        <taxon>Streptophyta</taxon>
        <taxon>Embryophyta</taxon>
        <taxon>Tracheophyta</taxon>
        <taxon>Spermatophyta</taxon>
        <taxon>Magnoliopsida</taxon>
        <taxon>Liliopsida</taxon>
        <taxon>Dioscoreales</taxon>
        <taxon>Dioscoreaceae</taxon>
        <taxon>Dioscorea</taxon>
    </lineage>
</organism>
<dbReference type="InterPro" id="IPR009057">
    <property type="entry name" value="Homeodomain-like_sf"/>
</dbReference>
<accession>A0AB40D7Q7</accession>
<evidence type="ECO:0000259" key="5">
    <source>
        <dbReference type="PROSITE" id="PS51294"/>
    </source>
</evidence>
<dbReference type="GO" id="GO:0003700">
    <property type="term" value="F:DNA-binding transcription factor activity"/>
    <property type="evidence" value="ECO:0007669"/>
    <property type="project" value="InterPro"/>
</dbReference>
<dbReference type="RefSeq" id="XP_039146373.1">
    <property type="nucleotide sequence ID" value="XM_039290439.1"/>
</dbReference>
<dbReference type="PANTHER" id="PTHR31499:SF11">
    <property type="entry name" value="MYB FAMILY TRANSCRIPTION FACTOR PHL8"/>
    <property type="match status" value="1"/>
</dbReference>
<dbReference type="Proteomes" id="UP001515500">
    <property type="component" value="Chromosome 19"/>
</dbReference>
<dbReference type="PANTHER" id="PTHR31499">
    <property type="entry name" value="MYB FAMILY TRANSCRIPTION FACTOR PHL11"/>
    <property type="match status" value="1"/>
</dbReference>
<evidence type="ECO:0000256" key="3">
    <source>
        <dbReference type="ARBA" id="ARBA00023163"/>
    </source>
</evidence>
<keyword evidence="3" id="KW-0804">Transcription</keyword>
<dbReference type="FunFam" id="1.10.10.60:FF:000002">
    <property type="entry name" value="Myb family transcription factor"/>
    <property type="match status" value="1"/>
</dbReference>
<keyword evidence="6" id="KW-1185">Reference proteome</keyword>
<dbReference type="AlphaFoldDB" id="A0AB40D7Q7"/>
<dbReference type="Gene3D" id="1.10.10.60">
    <property type="entry name" value="Homeodomain-like"/>
    <property type="match status" value="1"/>
</dbReference>
<evidence type="ECO:0000313" key="7">
    <source>
        <dbReference type="RefSeq" id="XP_039146373.1"/>
    </source>
</evidence>
<dbReference type="GeneID" id="120283718"/>
<keyword evidence="2" id="KW-0238">DNA-binding</keyword>
<protein>
    <submittedName>
        <fullName evidence="7">Myb-related protein 2-like isoform X1</fullName>
    </submittedName>
</protein>
<reference evidence="7" key="1">
    <citation type="submission" date="2025-08" db="UniProtKB">
        <authorList>
            <consortium name="RefSeq"/>
        </authorList>
    </citation>
    <scope>IDENTIFICATION</scope>
</reference>
<evidence type="ECO:0000256" key="1">
    <source>
        <dbReference type="ARBA" id="ARBA00023015"/>
    </source>
</evidence>
<evidence type="ECO:0000256" key="2">
    <source>
        <dbReference type="ARBA" id="ARBA00023125"/>
    </source>
</evidence>
<dbReference type="GO" id="GO:0003677">
    <property type="term" value="F:DNA binding"/>
    <property type="evidence" value="ECO:0007669"/>
    <property type="project" value="UniProtKB-KW"/>
</dbReference>
<feature type="domain" description="HTH myb-type" evidence="5">
    <location>
        <begin position="77"/>
        <end position="134"/>
    </location>
</feature>
<dbReference type="InterPro" id="IPR017930">
    <property type="entry name" value="Myb_dom"/>
</dbReference>